<evidence type="ECO:0000256" key="3">
    <source>
        <dbReference type="SAM" id="MobiDB-lite"/>
    </source>
</evidence>
<protein>
    <submittedName>
        <fullName evidence="6">MFS general substrate transporter</fullName>
    </submittedName>
</protein>
<dbReference type="GO" id="GO:0016020">
    <property type="term" value="C:membrane"/>
    <property type="evidence" value="ECO:0007669"/>
    <property type="project" value="UniProtKB-SubCell"/>
</dbReference>
<dbReference type="SUPFAM" id="SSF103473">
    <property type="entry name" value="MFS general substrate transporter"/>
    <property type="match status" value="1"/>
</dbReference>
<dbReference type="AlphaFoldDB" id="A0A364MUI0"/>
<sequence>MATNHDIEKAFASNDGQAAIEQGHDTSYASINATPRPPPRREEQEEEITRISTRTSQASRTKKTVVGLAKTITARSNASVIDPGPPPDGGAKAWLQAFSGHFVVFNTWGMIATFGVFQQYYTLNLGLEPSAVSWIGSFQMLGHFALGMLTGRLFDAGYFYWSAIPGMLISALGMFMTSLCTKYWQFFLAQGVMTGVGNGMQFAPVLGLVSTYFARNRSVALAIMASGSATGGLVYPTIARQLLPQIGFPWTVRVMGFMMLAVGTCYCSLLRPRLPPRKSGPVLELSAFTELPYSIFLLGVFLIALGQYFAFYYISSFAIDILNLPYGTSINVLLVLNGVGVLGRLIPSWFADKYTGPYNILIPFCFVSALVLYFWPLVTSGPRLYAWAVCYGFFVAGFQGIFPAVMTTLTKDMSKVGTRNGQGLAIVGIGTFIGPPIAGALIQNYGGGYLSAQMFAATAVLLGSCILVVGRWAITGLTFKVKV</sequence>
<dbReference type="InterPro" id="IPR050327">
    <property type="entry name" value="Proton-linked_MCT"/>
</dbReference>
<feature type="compositionally biased region" description="Basic and acidic residues" evidence="3">
    <location>
        <begin position="39"/>
        <end position="49"/>
    </location>
</feature>
<feature type="domain" description="Major facilitator superfamily (MFS) profile" evidence="5">
    <location>
        <begin position="93"/>
        <end position="482"/>
    </location>
</feature>
<feature type="transmembrane region" description="Helical" evidence="4">
    <location>
        <begin position="326"/>
        <end position="346"/>
    </location>
</feature>
<dbReference type="PROSITE" id="PS50850">
    <property type="entry name" value="MFS"/>
    <property type="match status" value="1"/>
</dbReference>
<dbReference type="Pfam" id="PF07690">
    <property type="entry name" value="MFS_1"/>
    <property type="match status" value="1"/>
</dbReference>
<organism evidence="6 7">
    <name type="scientific">Stemphylium lycopersici</name>
    <name type="common">Tomato gray leaf spot disease fungus</name>
    <name type="synonym">Thyrospora lycopersici</name>
    <dbReference type="NCBI Taxonomy" id="183478"/>
    <lineage>
        <taxon>Eukaryota</taxon>
        <taxon>Fungi</taxon>
        <taxon>Dikarya</taxon>
        <taxon>Ascomycota</taxon>
        <taxon>Pezizomycotina</taxon>
        <taxon>Dothideomycetes</taxon>
        <taxon>Pleosporomycetidae</taxon>
        <taxon>Pleosporales</taxon>
        <taxon>Pleosporineae</taxon>
        <taxon>Pleosporaceae</taxon>
        <taxon>Stemphylium</taxon>
    </lineage>
</organism>
<feature type="transmembrane region" description="Helical" evidence="4">
    <location>
        <begin position="102"/>
        <end position="121"/>
    </location>
</feature>
<feature type="transmembrane region" description="Helical" evidence="4">
    <location>
        <begin position="358"/>
        <end position="378"/>
    </location>
</feature>
<evidence type="ECO:0000256" key="4">
    <source>
        <dbReference type="SAM" id="Phobius"/>
    </source>
</evidence>
<dbReference type="InterPro" id="IPR011701">
    <property type="entry name" value="MFS"/>
</dbReference>
<evidence type="ECO:0000259" key="5">
    <source>
        <dbReference type="PROSITE" id="PS50850"/>
    </source>
</evidence>
<dbReference type="PANTHER" id="PTHR11360:SF130">
    <property type="entry name" value="MAJOR FACILITATOR SUPERFAMILY (MFS) PROFILE DOMAIN-CONTAINING PROTEIN-RELATED"/>
    <property type="match status" value="1"/>
</dbReference>
<keyword evidence="4" id="KW-0812">Transmembrane</keyword>
<dbReference type="Gene3D" id="1.20.1250.20">
    <property type="entry name" value="MFS general substrate transporter like domains"/>
    <property type="match status" value="2"/>
</dbReference>
<dbReference type="GO" id="GO:0022857">
    <property type="term" value="F:transmembrane transporter activity"/>
    <property type="evidence" value="ECO:0007669"/>
    <property type="project" value="InterPro"/>
</dbReference>
<dbReference type="PANTHER" id="PTHR11360">
    <property type="entry name" value="MONOCARBOXYLATE TRANSPORTER"/>
    <property type="match status" value="1"/>
</dbReference>
<feature type="transmembrane region" description="Helical" evidence="4">
    <location>
        <begin position="183"/>
        <end position="207"/>
    </location>
</feature>
<reference evidence="7" key="1">
    <citation type="submission" date="2018-05" db="EMBL/GenBank/DDBJ databases">
        <title>Draft genome sequence of Stemphylium lycopersici strain CIDEFI 213.</title>
        <authorList>
            <person name="Medina R."/>
            <person name="Franco M.E.E."/>
            <person name="Lucentini C.G."/>
            <person name="Saparrat M.C.N."/>
            <person name="Balatti P.A."/>
        </authorList>
    </citation>
    <scope>NUCLEOTIDE SEQUENCE [LARGE SCALE GENOMIC DNA]</scope>
    <source>
        <strain evidence="7">CIDEFI 213</strain>
    </source>
</reference>
<feature type="transmembrane region" description="Helical" evidence="4">
    <location>
        <begin position="133"/>
        <end position="151"/>
    </location>
</feature>
<feature type="transmembrane region" description="Helical" evidence="4">
    <location>
        <begin position="158"/>
        <end position="177"/>
    </location>
</feature>
<feature type="region of interest" description="Disordered" evidence="3">
    <location>
        <begin position="1"/>
        <end position="56"/>
    </location>
</feature>
<feature type="transmembrane region" description="Helical" evidence="4">
    <location>
        <begin position="454"/>
        <end position="474"/>
    </location>
</feature>
<dbReference type="Proteomes" id="UP000249619">
    <property type="component" value="Unassembled WGS sequence"/>
</dbReference>
<comment type="caution">
    <text evidence="6">The sequence shown here is derived from an EMBL/GenBank/DDBJ whole genome shotgun (WGS) entry which is preliminary data.</text>
</comment>
<dbReference type="OrthoDB" id="6499973at2759"/>
<accession>A0A364MUI0</accession>
<keyword evidence="4" id="KW-0472">Membrane</keyword>
<dbReference type="EMBL" id="QGDH01000164">
    <property type="protein sequence ID" value="RAR04034.1"/>
    <property type="molecule type" value="Genomic_DNA"/>
</dbReference>
<evidence type="ECO:0000313" key="7">
    <source>
        <dbReference type="Proteomes" id="UP000249619"/>
    </source>
</evidence>
<evidence type="ECO:0000313" key="6">
    <source>
        <dbReference type="EMBL" id="RAR04034.1"/>
    </source>
</evidence>
<feature type="transmembrane region" description="Helical" evidence="4">
    <location>
        <begin position="384"/>
        <end position="402"/>
    </location>
</feature>
<gene>
    <name evidence="6" type="ORF">DDE83_007972</name>
</gene>
<feature type="transmembrane region" description="Helical" evidence="4">
    <location>
        <begin position="250"/>
        <end position="270"/>
    </location>
</feature>
<keyword evidence="7" id="KW-1185">Reference proteome</keyword>
<dbReference type="InterPro" id="IPR020846">
    <property type="entry name" value="MFS_dom"/>
</dbReference>
<feature type="transmembrane region" description="Helical" evidence="4">
    <location>
        <begin position="219"/>
        <end position="238"/>
    </location>
</feature>
<keyword evidence="4" id="KW-1133">Transmembrane helix</keyword>
<comment type="subcellular location">
    <subcellularLocation>
        <location evidence="1">Membrane</location>
        <topology evidence="1">Multi-pass membrane protein</topology>
    </subcellularLocation>
</comment>
<comment type="similarity">
    <text evidence="2">Belongs to the major facilitator superfamily. Monocarboxylate porter (TC 2.A.1.13) family.</text>
</comment>
<evidence type="ECO:0000256" key="2">
    <source>
        <dbReference type="ARBA" id="ARBA00006727"/>
    </source>
</evidence>
<proteinExistence type="inferred from homology"/>
<feature type="transmembrane region" description="Helical" evidence="4">
    <location>
        <begin position="423"/>
        <end position="442"/>
    </location>
</feature>
<dbReference type="InterPro" id="IPR036259">
    <property type="entry name" value="MFS_trans_sf"/>
</dbReference>
<evidence type="ECO:0000256" key="1">
    <source>
        <dbReference type="ARBA" id="ARBA00004141"/>
    </source>
</evidence>
<name>A0A364MUI0_STELY</name>
<feature type="transmembrane region" description="Helical" evidence="4">
    <location>
        <begin position="291"/>
        <end position="314"/>
    </location>
</feature>